<gene>
    <name evidence="2" type="ORF">ID810_09035</name>
</gene>
<accession>A0A7T0PVW6</accession>
<keyword evidence="3" id="KW-1185">Reference proteome</keyword>
<evidence type="ECO:0000256" key="1">
    <source>
        <dbReference type="SAM" id="Phobius"/>
    </source>
</evidence>
<evidence type="ECO:0000313" key="3">
    <source>
        <dbReference type="Proteomes" id="UP000594637"/>
    </source>
</evidence>
<dbReference type="KEGG" id="arep:ID810_09035"/>
<keyword evidence="1" id="KW-1133">Transmembrane helix</keyword>
<dbReference type="EMBL" id="CP063989">
    <property type="protein sequence ID" value="QPL04883.1"/>
    <property type="molecule type" value="Genomic_DNA"/>
</dbReference>
<dbReference type="Proteomes" id="UP000594637">
    <property type="component" value="Chromosome"/>
</dbReference>
<organism evidence="2 3">
    <name type="scientific">Actinomyces respiraculi</name>
    <dbReference type="NCBI Taxonomy" id="2744574"/>
    <lineage>
        <taxon>Bacteria</taxon>
        <taxon>Bacillati</taxon>
        <taxon>Actinomycetota</taxon>
        <taxon>Actinomycetes</taxon>
        <taxon>Actinomycetales</taxon>
        <taxon>Actinomycetaceae</taxon>
        <taxon>Actinomyces</taxon>
    </lineage>
</organism>
<name>A0A7T0PVW6_9ACTO</name>
<feature type="transmembrane region" description="Helical" evidence="1">
    <location>
        <begin position="37"/>
        <end position="60"/>
    </location>
</feature>
<proteinExistence type="predicted"/>
<feature type="transmembrane region" description="Helical" evidence="1">
    <location>
        <begin position="66"/>
        <end position="89"/>
    </location>
</feature>
<protein>
    <submittedName>
        <fullName evidence="2">Mandelate racemase</fullName>
    </submittedName>
</protein>
<reference evidence="2 3" key="1">
    <citation type="submission" date="2020-11" db="EMBL/GenBank/DDBJ databases">
        <title>Actinomyces sp. ZJ750.</title>
        <authorList>
            <person name="Zhou J."/>
        </authorList>
    </citation>
    <scope>NUCLEOTIDE SEQUENCE [LARGE SCALE GENOMIC DNA]</scope>
    <source>
        <strain evidence="2 3">ZJ750</strain>
    </source>
</reference>
<keyword evidence="1" id="KW-0812">Transmembrane</keyword>
<sequence length="90" mass="8859">MSAPVIDTTARAAAATASARTAPATSARDEVKAADLLTFKIGMTMIAVVLTLMAVIGVAVGSPLLVITAGLTGSVATMVGVYIGINLIAA</sequence>
<dbReference type="RefSeq" id="WP_166855885.1">
    <property type="nucleotide sequence ID" value="NZ_CP063989.1"/>
</dbReference>
<evidence type="ECO:0000313" key="2">
    <source>
        <dbReference type="EMBL" id="QPL04883.1"/>
    </source>
</evidence>
<dbReference type="AlphaFoldDB" id="A0A7T0PVW6"/>
<keyword evidence="1" id="KW-0472">Membrane</keyword>